<comment type="caution">
    <text evidence="1">The sequence shown here is derived from an EMBL/GenBank/DDBJ whole genome shotgun (WGS) entry which is preliminary data.</text>
</comment>
<name>A0A0F8ZHD9_9ZZZZ</name>
<proteinExistence type="predicted"/>
<protein>
    <submittedName>
        <fullName evidence="1">Uncharacterized protein</fullName>
    </submittedName>
</protein>
<sequence>MRKLFIVCLAVLLMAGTVYALDRGTSKGAGQGDVFGQGNLDSDPHKIFRMVRVVPGLNYSGAASTDPILYKVSADMVMIWWTGTSGSDGVTVAPSARVSYDSRVAGILAVNTDISADLHGASGLQYVT</sequence>
<dbReference type="EMBL" id="LAZR01063509">
    <property type="protein sequence ID" value="KKK59376.1"/>
    <property type="molecule type" value="Genomic_DNA"/>
</dbReference>
<accession>A0A0F8ZHD9</accession>
<feature type="non-terminal residue" evidence="1">
    <location>
        <position position="128"/>
    </location>
</feature>
<gene>
    <name evidence="1" type="ORF">LCGC14_3035020</name>
</gene>
<dbReference type="AlphaFoldDB" id="A0A0F8ZHD9"/>
<reference evidence="1" key="1">
    <citation type="journal article" date="2015" name="Nature">
        <title>Complex archaea that bridge the gap between prokaryotes and eukaryotes.</title>
        <authorList>
            <person name="Spang A."/>
            <person name="Saw J.H."/>
            <person name="Jorgensen S.L."/>
            <person name="Zaremba-Niedzwiedzka K."/>
            <person name="Martijn J."/>
            <person name="Lind A.E."/>
            <person name="van Eijk R."/>
            <person name="Schleper C."/>
            <person name="Guy L."/>
            <person name="Ettema T.J."/>
        </authorList>
    </citation>
    <scope>NUCLEOTIDE SEQUENCE</scope>
</reference>
<evidence type="ECO:0000313" key="1">
    <source>
        <dbReference type="EMBL" id="KKK59376.1"/>
    </source>
</evidence>
<organism evidence="1">
    <name type="scientific">marine sediment metagenome</name>
    <dbReference type="NCBI Taxonomy" id="412755"/>
    <lineage>
        <taxon>unclassified sequences</taxon>
        <taxon>metagenomes</taxon>
        <taxon>ecological metagenomes</taxon>
    </lineage>
</organism>